<dbReference type="Proteomes" id="UP000499080">
    <property type="component" value="Unassembled WGS sequence"/>
</dbReference>
<gene>
    <name evidence="1" type="ORF">AVEN_143662_1</name>
</gene>
<dbReference type="AlphaFoldDB" id="A0A4Y2APB7"/>
<organism evidence="1 2">
    <name type="scientific">Araneus ventricosus</name>
    <name type="common">Orbweaver spider</name>
    <name type="synonym">Epeira ventricosa</name>
    <dbReference type="NCBI Taxonomy" id="182803"/>
    <lineage>
        <taxon>Eukaryota</taxon>
        <taxon>Metazoa</taxon>
        <taxon>Ecdysozoa</taxon>
        <taxon>Arthropoda</taxon>
        <taxon>Chelicerata</taxon>
        <taxon>Arachnida</taxon>
        <taxon>Araneae</taxon>
        <taxon>Araneomorphae</taxon>
        <taxon>Entelegynae</taxon>
        <taxon>Araneoidea</taxon>
        <taxon>Araneidae</taxon>
        <taxon>Araneus</taxon>
    </lineage>
</organism>
<dbReference type="OrthoDB" id="8121869at2759"/>
<dbReference type="EMBL" id="BGPR01000025">
    <property type="protein sequence ID" value="GBL81357.1"/>
    <property type="molecule type" value="Genomic_DNA"/>
</dbReference>
<name>A0A4Y2APB7_ARAVE</name>
<keyword evidence="2" id="KW-1185">Reference proteome</keyword>
<proteinExistence type="predicted"/>
<evidence type="ECO:0000313" key="2">
    <source>
        <dbReference type="Proteomes" id="UP000499080"/>
    </source>
</evidence>
<evidence type="ECO:0000313" key="1">
    <source>
        <dbReference type="EMBL" id="GBL81357.1"/>
    </source>
</evidence>
<sequence length="148" mass="17205">MSTMDPAWLCLNSPENDLNEIHQYQMGRCISSNEVVWRILNFPIHERHFTVFHLSEYLENGQRVYFTAENAAQRAQAPEKTQHSHLSSNFAPNMSLPPPYCTMKYPSTTLEQWKQDMATSKTRTCCTGRSRNKNQRCFWASVHCSSNQ</sequence>
<accession>A0A4Y2APB7</accession>
<comment type="caution">
    <text evidence="1">The sequence shown here is derived from an EMBL/GenBank/DDBJ whole genome shotgun (WGS) entry which is preliminary data.</text>
</comment>
<protein>
    <submittedName>
        <fullName evidence="1">Uncharacterized protein</fullName>
    </submittedName>
</protein>
<reference evidence="1 2" key="1">
    <citation type="journal article" date="2019" name="Sci. Rep.">
        <title>Orb-weaving spider Araneus ventricosus genome elucidates the spidroin gene catalogue.</title>
        <authorList>
            <person name="Kono N."/>
            <person name="Nakamura H."/>
            <person name="Ohtoshi R."/>
            <person name="Moran D.A.P."/>
            <person name="Shinohara A."/>
            <person name="Yoshida Y."/>
            <person name="Fujiwara M."/>
            <person name="Mori M."/>
            <person name="Tomita M."/>
            <person name="Arakawa K."/>
        </authorList>
    </citation>
    <scope>NUCLEOTIDE SEQUENCE [LARGE SCALE GENOMIC DNA]</scope>
</reference>